<comment type="caution">
    <text evidence="9">The sequence shown here is derived from an EMBL/GenBank/DDBJ whole genome shotgun (WGS) entry which is preliminary data.</text>
</comment>
<keyword evidence="6 7" id="KW-0961">Cell wall biogenesis/degradation</keyword>
<evidence type="ECO:0000256" key="6">
    <source>
        <dbReference type="ARBA" id="ARBA00023316"/>
    </source>
</evidence>
<protein>
    <recommendedName>
        <fullName evidence="7">Endolytic murein transglycosylase</fullName>
        <ecNumber evidence="7">4.2.2.29</ecNumber>
    </recommendedName>
    <alternativeName>
        <fullName evidence="7">Peptidoglycan lytic transglycosylase</fullName>
    </alternativeName>
    <alternativeName>
        <fullName evidence="7">Peptidoglycan polymerization terminase</fullName>
    </alternativeName>
</protein>
<keyword evidence="2 7" id="KW-0812">Transmembrane</keyword>
<feature type="transmembrane region" description="Helical" evidence="7">
    <location>
        <begin position="42"/>
        <end position="66"/>
    </location>
</feature>
<sequence length="386" mass="42874">MNDLDLFSDPYGDGRPPNERYARRDQRRVRKRQKRRRRSGRAAALFAMAFLVAVFGTGGVLGYAWLDDKWHPPDYDGPGSGKVTVQIKDGASGSVIGATLEEHRVVKSARAFVKAYTKEAKASSIQPGFYQMRLKMSSSAAMALLLDPKSRAGNQVTIPEGLRAVELFKRLAQKTGISVKEFQAAAKDGKRLGLPPYAKGKVEGYLYPGRYDLDPNGSAQQILKQMVERFNKEASSSDLVAKARKARMNPATVVTLASLVQAEGGKPADLPMISRVIYNRLKKNMKLQFDTTVLYALNERRLTVTEEDLKTPSPYNTYLHTGLPPGPISNPGPAAIEAALNPEEGTWLYFIATDPTNKITKFATTEEQRLKIEKEFREWQKAHPGQ</sequence>
<evidence type="ECO:0000256" key="8">
    <source>
        <dbReference type="SAM" id="MobiDB-lite"/>
    </source>
</evidence>
<reference evidence="9 10" key="1">
    <citation type="submission" date="2023-11" db="EMBL/GenBank/DDBJ databases">
        <title>Actinomadura monticuli sp. nov., isolated from volcanic ash.</title>
        <authorList>
            <person name="Lee S.D."/>
            <person name="Yang H."/>
            <person name="Kim I.S."/>
        </authorList>
    </citation>
    <scope>NUCLEOTIDE SEQUENCE [LARGE SCALE GENOMIC DNA]</scope>
    <source>
        <strain evidence="9 10">DLS-62</strain>
    </source>
</reference>
<keyword evidence="3 7" id="KW-1133">Transmembrane helix</keyword>
<accession>A0ABV4QLJ9</accession>
<evidence type="ECO:0000256" key="2">
    <source>
        <dbReference type="ARBA" id="ARBA00022692"/>
    </source>
</evidence>
<evidence type="ECO:0000256" key="3">
    <source>
        <dbReference type="ARBA" id="ARBA00022989"/>
    </source>
</evidence>
<dbReference type="Gene3D" id="3.30.1490.480">
    <property type="entry name" value="Endolytic murein transglycosylase"/>
    <property type="match status" value="1"/>
</dbReference>
<dbReference type="NCBIfam" id="TIGR00247">
    <property type="entry name" value="endolytic transglycosylase MltG"/>
    <property type="match status" value="1"/>
</dbReference>
<dbReference type="PANTHER" id="PTHR30518:SF2">
    <property type="entry name" value="ENDOLYTIC MUREIN TRANSGLYCOSYLASE"/>
    <property type="match status" value="1"/>
</dbReference>
<evidence type="ECO:0000256" key="1">
    <source>
        <dbReference type="ARBA" id="ARBA00022475"/>
    </source>
</evidence>
<dbReference type="InterPro" id="IPR003770">
    <property type="entry name" value="MLTG-like"/>
</dbReference>
<keyword evidence="1 7" id="KW-1003">Cell membrane</keyword>
<gene>
    <name evidence="7 9" type="primary">mltG</name>
    <name evidence="9" type="ORF">SM611_34445</name>
</gene>
<evidence type="ECO:0000256" key="4">
    <source>
        <dbReference type="ARBA" id="ARBA00023136"/>
    </source>
</evidence>
<evidence type="ECO:0000313" key="9">
    <source>
        <dbReference type="EMBL" id="MFA1544058.1"/>
    </source>
</evidence>
<dbReference type="EMBL" id="JAXCEI010000024">
    <property type="protein sequence ID" value="MFA1544058.1"/>
    <property type="molecule type" value="Genomic_DNA"/>
</dbReference>
<keyword evidence="10" id="KW-1185">Reference proteome</keyword>
<keyword evidence="5 7" id="KW-0456">Lyase</keyword>
<dbReference type="PANTHER" id="PTHR30518">
    <property type="entry name" value="ENDOLYTIC MUREIN TRANSGLYCOSYLASE"/>
    <property type="match status" value="1"/>
</dbReference>
<dbReference type="EC" id="4.2.2.29" evidence="7"/>
<feature type="site" description="Important for catalytic activity" evidence="7">
    <location>
        <position position="263"/>
    </location>
</feature>
<dbReference type="Pfam" id="PF02618">
    <property type="entry name" value="YceG"/>
    <property type="match status" value="1"/>
</dbReference>
<dbReference type="HAMAP" id="MF_02065">
    <property type="entry name" value="MltG"/>
    <property type="match status" value="1"/>
</dbReference>
<name>A0ABV4QLJ9_9ACTN</name>
<keyword evidence="4 7" id="KW-0472">Membrane</keyword>
<dbReference type="Proteomes" id="UP001569963">
    <property type="component" value="Unassembled WGS sequence"/>
</dbReference>
<comment type="similarity">
    <text evidence="7">Belongs to the transglycosylase MltG family.</text>
</comment>
<feature type="compositionally biased region" description="Basic residues" evidence="8">
    <location>
        <begin position="25"/>
        <end position="36"/>
    </location>
</feature>
<evidence type="ECO:0000256" key="7">
    <source>
        <dbReference type="HAMAP-Rule" id="MF_02065"/>
    </source>
</evidence>
<evidence type="ECO:0000313" key="10">
    <source>
        <dbReference type="Proteomes" id="UP001569963"/>
    </source>
</evidence>
<comment type="subcellular location">
    <subcellularLocation>
        <location evidence="7">Cell membrane</location>
        <topology evidence="7">Single-pass membrane protein</topology>
    </subcellularLocation>
</comment>
<organism evidence="9 10">
    <name type="scientific">Actinomadura monticuli</name>
    <dbReference type="NCBI Taxonomy" id="3097367"/>
    <lineage>
        <taxon>Bacteria</taxon>
        <taxon>Bacillati</taxon>
        <taxon>Actinomycetota</taxon>
        <taxon>Actinomycetes</taxon>
        <taxon>Streptosporangiales</taxon>
        <taxon>Thermomonosporaceae</taxon>
        <taxon>Actinomadura</taxon>
    </lineage>
</organism>
<dbReference type="CDD" id="cd08010">
    <property type="entry name" value="MltG_like"/>
    <property type="match status" value="1"/>
</dbReference>
<comment type="catalytic activity">
    <reaction evidence="7">
        <text>a peptidoglycan chain = a peptidoglycan chain with N-acetyl-1,6-anhydromuramyl-[peptide] at the reducing end + a peptidoglycan chain with N-acetylglucosamine at the non-reducing end.</text>
        <dbReference type="EC" id="4.2.2.29"/>
    </reaction>
</comment>
<feature type="region of interest" description="Disordered" evidence="8">
    <location>
        <begin position="1"/>
        <end position="36"/>
    </location>
</feature>
<proteinExistence type="inferred from homology"/>
<comment type="function">
    <text evidence="7">Functions as a peptidoglycan terminase that cleaves nascent peptidoglycan strands endolytically to terminate their elongation.</text>
</comment>
<evidence type="ECO:0000256" key="5">
    <source>
        <dbReference type="ARBA" id="ARBA00023239"/>
    </source>
</evidence>
<dbReference type="RefSeq" id="WP_371954542.1">
    <property type="nucleotide sequence ID" value="NZ_JAXCEI010000024.1"/>
</dbReference>